<dbReference type="SMART" id="SM00060">
    <property type="entry name" value="FN3"/>
    <property type="match status" value="2"/>
</dbReference>
<gene>
    <name evidence="2" type="ORF">S12H4_06317</name>
</gene>
<dbReference type="AlphaFoldDB" id="X1RPG2"/>
<dbReference type="InterPro" id="IPR003961">
    <property type="entry name" value="FN3_dom"/>
</dbReference>
<organism evidence="2">
    <name type="scientific">marine sediment metagenome</name>
    <dbReference type="NCBI Taxonomy" id="412755"/>
    <lineage>
        <taxon>unclassified sequences</taxon>
        <taxon>metagenomes</taxon>
        <taxon>ecological metagenomes</taxon>
    </lineage>
</organism>
<dbReference type="PROSITE" id="PS50853">
    <property type="entry name" value="FN3"/>
    <property type="match status" value="1"/>
</dbReference>
<name>X1RPG2_9ZZZZ</name>
<feature type="domain" description="Fibronectin type-III" evidence="1">
    <location>
        <begin position="105"/>
        <end position="212"/>
    </location>
</feature>
<dbReference type="Gene3D" id="2.60.40.10">
    <property type="entry name" value="Immunoglobulins"/>
    <property type="match status" value="2"/>
</dbReference>
<dbReference type="InterPro" id="IPR036116">
    <property type="entry name" value="FN3_sf"/>
</dbReference>
<reference evidence="2" key="1">
    <citation type="journal article" date="2014" name="Front. Microbiol.">
        <title>High frequency of phylogenetically diverse reductive dehalogenase-homologous genes in deep subseafloor sedimentary metagenomes.</title>
        <authorList>
            <person name="Kawai M."/>
            <person name="Futagami T."/>
            <person name="Toyoda A."/>
            <person name="Takaki Y."/>
            <person name="Nishi S."/>
            <person name="Hori S."/>
            <person name="Arai W."/>
            <person name="Tsubouchi T."/>
            <person name="Morono Y."/>
            <person name="Uchiyama I."/>
            <person name="Ito T."/>
            <person name="Fujiyama A."/>
            <person name="Inagaki F."/>
            <person name="Takami H."/>
        </authorList>
    </citation>
    <scope>NUCLEOTIDE SEQUENCE</scope>
    <source>
        <strain evidence="2">Expedition CK06-06</strain>
    </source>
</reference>
<protein>
    <recommendedName>
        <fullName evidence="1">Fibronectin type-III domain-containing protein</fullName>
    </recommendedName>
</protein>
<dbReference type="EMBL" id="BARW01002204">
    <property type="protein sequence ID" value="GAI68881.1"/>
    <property type="molecule type" value="Genomic_DNA"/>
</dbReference>
<evidence type="ECO:0000259" key="1">
    <source>
        <dbReference type="PROSITE" id="PS50853"/>
    </source>
</evidence>
<evidence type="ECO:0000313" key="2">
    <source>
        <dbReference type="EMBL" id="GAI68881.1"/>
    </source>
</evidence>
<proteinExistence type="predicted"/>
<dbReference type="InterPro" id="IPR013783">
    <property type="entry name" value="Ig-like_fold"/>
</dbReference>
<comment type="caution">
    <text evidence="2">The sequence shown here is derived from an EMBL/GenBank/DDBJ whole genome shotgun (WGS) entry which is preliminary data.</text>
</comment>
<dbReference type="Gene3D" id="2.160.20.110">
    <property type="match status" value="1"/>
</dbReference>
<dbReference type="SUPFAM" id="SSF49265">
    <property type="entry name" value="Fibronectin type III"/>
    <property type="match status" value="1"/>
</dbReference>
<dbReference type="CDD" id="cd00063">
    <property type="entry name" value="FN3"/>
    <property type="match status" value="2"/>
</dbReference>
<accession>X1RPG2</accession>
<sequence>MAGGLVGSGGTISNCYSTGLVTAPAQAGGLVGINPTSVTNSFWDIITSGQATSAGGTGKTTAQMKTAATFTDAGWDFATIWTICGGVNNDYPCLLGVTPSCVLAPVVTPTVTTNPATDILRTFATPNGTLDDDGGEACDCGFEWGETDAYGNTTPTQSRTTGQTFSQTIGGLLPGTTYHFKAFATNSAGTSYGADRTFTTLVAVPTVTTDPATEIQKAFATLNGTLAGDGGEACDCGFEWGETDAYGNTTPTQSRTTGQTFSQTIGGLLPGTTYHFKAFATNSAGTSYGADRTLTTQQEPAIIAARMNRAYALSRREL</sequence>